<dbReference type="CDD" id="cd04859">
    <property type="entry name" value="Prim_Pol"/>
    <property type="match status" value="1"/>
</dbReference>
<evidence type="ECO:0000313" key="4">
    <source>
        <dbReference type="Proteomes" id="UP000195607"/>
    </source>
</evidence>
<accession>A0A1N5UD44</accession>
<feature type="domain" description="DNA primase/polymerase bifunctional N-terminal" evidence="2">
    <location>
        <begin position="47"/>
        <end position="226"/>
    </location>
</feature>
<dbReference type="Pfam" id="PF09250">
    <property type="entry name" value="Prim-Pol"/>
    <property type="match status" value="1"/>
</dbReference>
<gene>
    <name evidence="3" type="ORF">CSP5_0911</name>
</gene>
<evidence type="ECO:0000313" key="3">
    <source>
        <dbReference type="EMBL" id="SIM58734.1"/>
    </source>
</evidence>
<dbReference type="RefSeq" id="WP_148689714.1">
    <property type="nucleotide sequence ID" value="NZ_LT671858.1"/>
</dbReference>
<proteinExistence type="predicted"/>
<reference evidence="3 4" key="1">
    <citation type="submission" date="2016-04" db="EMBL/GenBank/DDBJ databases">
        <authorList>
            <person name="Evans L.H."/>
            <person name="Alamgir A."/>
            <person name="Owens N."/>
            <person name="Weber N.D."/>
            <person name="Virtaneva K."/>
            <person name="Barbian K."/>
            <person name="Babar A."/>
            <person name="Rosenke K."/>
        </authorList>
    </citation>
    <scope>NUCLEOTIDE SEQUENCE [LARGE SCALE GENOMIC DNA]</scope>
    <source>
        <strain evidence="4">S5(T) (JCM 30642 \VKM B-2941)</strain>
    </source>
</reference>
<dbReference type="GeneID" id="41588183"/>
<dbReference type="SUPFAM" id="SSF56747">
    <property type="entry name" value="Prim-pol domain"/>
    <property type="match status" value="1"/>
</dbReference>
<sequence length="338" mass="37371">MILNEEGRGCNPPLIQGDEPSNVSSEKSFITFSTTDIDKHQTQAAKAVNYTRKRWRIFPCDRTKAPIVDPSLGFIHGVKDATSDTKIIAKTWFRYPDAAIGFAIPPELIVIDCDVKKDAQKRPLVSNGLLKRIGLESFQKLILGLNITGDHLRTLSVRTQSGGTHFYFQMPEGIPSFNHVAALPGLDLKGYGGYVILPNSQGQYGRYEFLNMTKIRPIPEPFLKWVMKFSGKTKSARSPLLPTGTAKIDRDKIVKILLYYWKNGDGKRNELTLAIAGFLAHSGGTEADAVFVISELARITGKGGDHISGAKYAFKKNGPVKGFRTLEKLMGEISDGKR</sequence>
<organism evidence="3 4">
    <name type="scientific">Cuniculiplasma divulgatum</name>
    <dbReference type="NCBI Taxonomy" id="1673428"/>
    <lineage>
        <taxon>Archaea</taxon>
        <taxon>Methanobacteriati</taxon>
        <taxon>Thermoplasmatota</taxon>
        <taxon>Thermoplasmata</taxon>
        <taxon>Thermoplasmatales</taxon>
        <taxon>Cuniculiplasmataceae</taxon>
        <taxon>Cuniculiplasma</taxon>
    </lineage>
</organism>
<dbReference type="InterPro" id="IPR015330">
    <property type="entry name" value="DNA_primase/pol_bifunc_N"/>
</dbReference>
<protein>
    <submittedName>
        <fullName evidence="3">DNA replicase/transposase primase-polymerase subunit</fullName>
    </submittedName>
</protein>
<dbReference type="Proteomes" id="UP000195607">
    <property type="component" value="Chromosome I"/>
</dbReference>
<feature type="region of interest" description="Disordered" evidence="1">
    <location>
        <begin position="1"/>
        <end position="24"/>
    </location>
</feature>
<evidence type="ECO:0000256" key="1">
    <source>
        <dbReference type="SAM" id="MobiDB-lite"/>
    </source>
</evidence>
<dbReference type="AlphaFoldDB" id="A0A1N5UD44"/>
<dbReference type="EMBL" id="LT671858">
    <property type="protein sequence ID" value="SIM58734.1"/>
    <property type="molecule type" value="Genomic_DNA"/>
</dbReference>
<name>A0A1N5UD44_9ARCH</name>
<dbReference type="SMART" id="SM00943">
    <property type="entry name" value="Prim-Pol"/>
    <property type="match status" value="1"/>
</dbReference>
<evidence type="ECO:0000259" key="2">
    <source>
        <dbReference type="SMART" id="SM00943"/>
    </source>
</evidence>